<name>A0A9P7G1F2_9AGAR</name>
<dbReference type="AlphaFoldDB" id="A0A9P7G1F2"/>
<comment type="caution">
    <text evidence="2">The sequence shown here is derived from an EMBL/GenBank/DDBJ whole genome shotgun (WGS) entry which is preliminary data.</text>
</comment>
<dbReference type="Proteomes" id="UP000717328">
    <property type="component" value="Unassembled WGS sequence"/>
</dbReference>
<dbReference type="SUPFAM" id="SSF54909">
    <property type="entry name" value="Dimeric alpha+beta barrel"/>
    <property type="match status" value="1"/>
</dbReference>
<dbReference type="PROSITE" id="PS51725">
    <property type="entry name" value="ABM"/>
    <property type="match status" value="1"/>
</dbReference>
<evidence type="ECO:0000313" key="2">
    <source>
        <dbReference type="EMBL" id="KAG5638727.1"/>
    </source>
</evidence>
<gene>
    <name evidence="2" type="ORF">H0H81_010710</name>
</gene>
<accession>A0A9P7G1F2</accession>
<dbReference type="Gene3D" id="3.30.70.100">
    <property type="match status" value="1"/>
</dbReference>
<dbReference type="InterPro" id="IPR007138">
    <property type="entry name" value="ABM_dom"/>
</dbReference>
<dbReference type="OrthoDB" id="3830579at2759"/>
<protein>
    <recommendedName>
        <fullName evidence="1">ABM domain-containing protein</fullName>
    </recommendedName>
</protein>
<dbReference type="InterPro" id="IPR011008">
    <property type="entry name" value="Dimeric_a/b-barrel"/>
</dbReference>
<feature type="domain" description="ABM" evidence="1">
    <location>
        <begin position="85"/>
        <end position="174"/>
    </location>
</feature>
<reference evidence="2" key="2">
    <citation type="submission" date="2021-10" db="EMBL/GenBank/DDBJ databases">
        <title>Phylogenomics reveals ancestral predisposition of the termite-cultivated fungus Termitomyces towards a domesticated lifestyle.</title>
        <authorList>
            <person name="Auxier B."/>
            <person name="Grum-Grzhimaylo A."/>
            <person name="Cardenas M.E."/>
            <person name="Lodge J.D."/>
            <person name="Laessoe T."/>
            <person name="Pedersen O."/>
            <person name="Smith M.E."/>
            <person name="Kuyper T.W."/>
            <person name="Franco-Molano E.A."/>
            <person name="Baroni T.J."/>
            <person name="Aanen D.K."/>
        </authorList>
    </citation>
    <scope>NUCLEOTIDE SEQUENCE</scope>
    <source>
        <strain evidence="2">D49</strain>
    </source>
</reference>
<keyword evidence="3" id="KW-1185">Reference proteome</keyword>
<sequence length="180" mass="19537">MPTVDIVLFPAHASPATPLGFEGIVQNVLKTDGMILFSYEDHMKLAQDPSYPGMISPLTLAMSGPTDVQHVDFDEDGTKALDAPATEIVLLTLKPDTALADLHSRLKNLKDTVEKVPTCHAVAVGESRDKNGTWFILMGWDSIQAHKDVAAKPEFQEIGKSLFAIADVNPVHIKLVEHTG</sequence>
<evidence type="ECO:0000259" key="1">
    <source>
        <dbReference type="PROSITE" id="PS51725"/>
    </source>
</evidence>
<proteinExistence type="predicted"/>
<dbReference type="EMBL" id="JABCKI010005748">
    <property type="protein sequence ID" value="KAG5638727.1"/>
    <property type="molecule type" value="Genomic_DNA"/>
</dbReference>
<evidence type="ECO:0000313" key="3">
    <source>
        <dbReference type="Proteomes" id="UP000717328"/>
    </source>
</evidence>
<organism evidence="2 3">
    <name type="scientific">Sphagnurus paluster</name>
    <dbReference type="NCBI Taxonomy" id="117069"/>
    <lineage>
        <taxon>Eukaryota</taxon>
        <taxon>Fungi</taxon>
        <taxon>Dikarya</taxon>
        <taxon>Basidiomycota</taxon>
        <taxon>Agaricomycotina</taxon>
        <taxon>Agaricomycetes</taxon>
        <taxon>Agaricomycetidae</taxon>
        <taxon>Agaricales</taxon>
        <taxon>Tricholomatineae</taxon>
        <taxon>Lyophyllaceae</taxon>
        <taxon>Sphagnurus</taxon>
    </lineage>
</organism>
<dbReference type="Pfam" id="PF03992">
    <property type="entry name" value="ABM"/>
    <property type="match status" value="1"/>
</dbReference>
<reference evidence="2" key="1">
    <citation type="submission" date="2021-02" db="EMBL/GenBank/DDBJ databases">
        <authorList>
            <person name="Nieuwenhuis M."/>
            <person name="Van De Peppel L.J.J."/>
        </authorList>
    </citation>
    <scope>NUCLEOTIDE SEQUENCE</scope>
    <source>
        <strain evidence="2">D49</strain>
    </source>
</reference>